<dbReference type="PANTHER" id="PTHR13812">
    <property type="entry name" value="KETIMINE REDUCTASE MU-CRYSTALLIN"/>
    <property type="match status" value="1"/>
</dbReference>
<reference evidence="2 3" key="1">
    <citation type="submission" date="2013-07" db="EMBL/GenBank/DDBJ databases">
        <title>Comparative Genomic and Metabolomic Analysis of Twelve Strains of Pseudoalteromonas luteoviolacea.</title>
        <authorList>
            <person name="Vynne N.G."/>
            <person name="Mansson M."/>
            <person name="Gram L."/>
        </authorList>
    </citation>
    <scope>NUCLEOTIDE SEQUENCE [LARGE SCALE GENOMIC DNA]</scope>
    <source>
        <strain evidence="2 3">DSM 6061</strain>
    </source>
</reference>
<dbReference type="InterPro" id="IPR036291">
    <property type="entry name" value="NAD(P)-bd_dom_sf"/>
</dbReference>
<proteinExistence type="inferred from homology"/>
<dbReference type="GO" id="GO:0016491">
    <property type="term" value="F:oxidoreductase activity"/>
    <property type="evidence" value="ECO:0007669"/>
    <property type="project" value="UniProtKB-ARBA"/>
</dbReference>
<keyword evidence="3" id="KW-1185">Reference proteome</keyword>
<evidence type="ECO:0000313" key="2">
    <source>
        <dbReference type="EMBL" id="KZN40957.1"/>
    </source>
</evidence>
<dbReference type="AlphaFoldDB" id="A0A166XVP4"/>
<name>A0A166XVP4_9GAMM</name>
<dbReference type="InterPro" id="IPR003462">
    <property type="entry name" value="ODC_Mu_crystall"/>
</dbReference>
<dbReference type="PANTHER" id="PTHR13812:SF19">
    <property type="entry name" value="KETIMINE REDUCTASE MU-CRYSTALLIN"/>
    <property type="match status" value="1"/>
</dbReference>
<dbReference type="Gene3D" id="3.40.50.720">
    <property type="entry name" value="NAD(P)-binding Rossmann-like Domain"/>
    <property type="match status" value="1"/>
</dbReference>
<dbReference type="NCBIfam" id="NF004793">
    <property type="entry name" value="PRK06141.1"/>
    <property type="match status" value="1"/>
</dbReference>
<dbReference type="Gene3D" id="3.30.1780.10">
    <property type="entry name" value="ornithine cyclodeaminase, domain 1"/>
    <property type="match status" value="1"/>
</dbReference>
<sequence length="315" mass="34602">MQQINRAQVKQALGFDKLIPALQQGFASNAGMPMRQVFELDDNPNNHDAFAVLPAWNEEVIGVKAFTYFPQNFQQNKASLYSKIMLFSRETGEPLALVDGTEVTLWRTAAVSALAASYLAKKDAKHLVFFGSGNLAPFMIGAHLSVRAYEKVTIIARNQDKAQTLVSLMAAQFSKVNFEHSQAASEAIVSSADVISCATGSHAPLFDGNWVSEGAHIDLIGNHHKQYRECDTRTVTRSQVYVDSRANVLNEAGELLIPIEENVFSAEQVKAELSELAKSNRHQRGADNEITLFKSVGTALSDLVTAKLVYDLVQE</sequence>
<dbReference type="InterPro" id="IPR023401">
    <property type="entry name" value="ODC_N"/>
</dbReference>
<dbReference type="FunFam" id="3.40.50.720:FF:000311">
    <property type="entry name" value="Ornithine cyclodeaminase"/>
    <property type="match status" value="1"/>
</dbReference>
<evidence type="ECO:0008006" key="4">
    <source>
        <dbReference type="Google" id="ProtNLM"/>
    </source>
</evidence>
<dbReference type="EMBL" id="AUYB01000092">
    <property type="protein sequence ID" value="KZN40957.1"/>
    <property type="molecule type" value="Genomic_DNA"/>
</dbReference>
<gene>
    <name evidence="2" type="ORF">N475_00855</name>
</gene>
<comment type="caution">
    <text evidence="2">The sequence shown here is derived from an EMBL/GenBank/DDBJ whole genome shotgun (WGS) entry which is preliminary data.</text>
</comment>
<comment type="similarity">
    <text evidence="1">Belongs to the ornithine cyclodeaminase/mu-crystallin family.</text>
</comment>
<evidence type="ECO:0000313" key="3">
    <source>
        <dbReference type="Proteomes" id="UP000076643"/>
    </source>
</evidence>
<dbReference type="RefSeq" id="WP_063356535.1">
    <property type="nucleotide sequence ID" value="NZ_AQHB01000023.1"/>
</dbReference>
<dbReference type="PIRSF" id="PIRSF001439">
    <property type="entry name" value="CryM"/>
    <property type="match status" value="1"/>
</dbReference>
<dbReference type="GO" id="GO:0005737">
    <property type="term" value="C:cytoplasm"/>
    <property type="evidence" value="ECO:0007669"/>
    <property type="project" value="TreeGrafter"/>
</dbReference>
<dbReference type="PATRIC" id="fig|1365250.3.peg.1319"/>
<dbReference type="GO" id="GO:0019752">
    <property type="term" value="P:carboxylic acid metabolic process"/>
    <property type="evidence" value="ECO:0007669"/>
    <property type="project" value="UniProtKB-ARBA"/>
</dbReference>
<protein>
    <recommendedName>
        <fullName evidence="4">Ornithine cyclodeaminase</fullName>
    </recommendedName>
</protein>
<dbReference type="Pfam" id="PF02423">
    <property type="entry name" value="OCD_Mu_crystall"/>
    <property type="match status" value="1"/>
</dbReference>
<evidence type="ECO:0000256" key="1">
    <source>
        <dbReference type="ARBA" id="ARBA00008903"/>
    </source>
</evidence>
<accession>A0A166XVP4</accession>
<dbReference type="Proteomes" id="UP000076643">
    <property type="component" value="Unassembled WGS sequence"/>
</dbReference>
<organism evidence="2 3">
    <name type="scientific">Pseudoalteromonas luteoviolacea DSM 6061</name>
    <dbReference type="NCBI Taxonomy" id="1365250"/>
    <lineage>
        <taxon>Bacteria</taxon>
        <taxon>Pseudomonadati</taxon>
        <taxon>Pseudomonadota</taxon>
        <taxon>Gammaproteobacteria</taxon>
        <taxon>Alteromonadales</taxon>
        <taxon>Pseudoalteromonadaceae</taxon>
        <taxon>Pseudoalteromonas</taxon>
    </lineage>
</organism>
<dbReference type="SUPFAM" id="SSF51735">
    <property type="entry name" value="NAD(P)-binding Rossmann-fold domains"/>
    <property type="match status" value="1"/>
</dbReference>